<dbReference type="GO" id="GO:0016459">
    <property type="term" value="C:myosin complex"/>
    <property type="evidence" value="ECO:0007669"/>
    <property type="project" value="UniProtKB-KW"/>
</dbReference>
<dbReference type="GO" id="GO:0005524">
    <property type="term" value="F:ATP binding"/>
    <property type="evidence" value="ECO:0007669"/>
    <property type="project" value="InterPro"/>
</dbReference>
<comment type="similarity">
    <text evidence="1">Belongs to the TRAFAC class myosin-kinesin ATPase superfamily. Myosin family.</text>
</comment>
<keyword evidence="4" id="KW-1185">Reference proteome</keyword>
<keyword evidence="1" id="KW-0518">Myosin</keyword>
<evidence type="ECO:0000259" key="2">
    <source>
        <dbReference type="PROSITE" id="PS51456"/>
    </source>
</evidence>
<protein>
    <recommendedName>
        <fullName evidence="2">Myosin motor domain-containing protein</fullName>
    </recommendedName>
</protein>
<dbReference type="GO" id="GO:0003779">
    <property type="term" value="F:actin binding"/>
    <property type="evidence" value="ECO:0007669"/>
    <property type="project" value="UniProtKB-KW"/>
</dbReference>
<comment type="caution">
    <text evidence="1">Lacks conserved residue(s) required for the propagation of feature annotation.</text>
</comment>
<reference evidence="4" key="1">
    <citation type="submission" date="2018-06" db="EMBL/GenBank/DDBJ databases">
        <title>Genome assembly of Danube salmon.</title>
        <authorList>
            <person name="Macqueen D.J."/>
            <person name="Gundappa M.K."/>
        </authorList>
    </citation>
    <scope>NUCLEOTIDE SEQUENCE [LARGE SCALE GENOMIC DNA]</scope>
</reference>
<keyword evidence="1" id="KW-0009">Actin-binding</keyword>
<sequence>MTTEQKKNLCLGDASEFNYLKRGDCIVCDGRDDAKDYTRIRTALKILTFTETHCWDILKLLSALLHLGNVSFEGGVHSGSIT</sequence>
<dbReference type="Gene3D" id="1.10.10.820">
    <property type="match status" value="1"/>
</dbReference>
<dbReference type="AlphaFoldDB" id="A0A4W5MDI5"/>
<reference evidence="3" key="2">
    <citation type="submission" date="2025-08" db="UniProtKB">
        <authorList>
            <consortium name="Ensembl"/>
        </authorList>
    </citation>
    <scope>IDENTIFICATION</scope>
</reference>
<dbReference type="PANTHER" id="PTHR46049">
    <property type="entry name" value="AGAP003327-PA"/>
    <property type="match status" value="1"/>
</dbReference>
<name>A0A4W5MDI5_9TELE</name>
<proteinExistence type="inferred from homology"/>
<dbReference type="PROSITE" id="PS51456">
    <property type="entry name" value="MYOSIN_MOTOR"/>
    <property type="match status" value="1"/>
</dbReference>
<dbReference type="SUPFAM" id="SSF52540">
    <property type="entry name" value="P-loop containing nucleoside triphosphate hydrolases"/>
    <property type="match status" value="1"/>
</dbReference>
<evidence type="ECO:0000256" key="1">
    <source>
        <dbReference type="PROSITE-ProRule" id="PRU00782"/>
    </source>
</evidence>
<dbReference type="GeneTree" id="ENSGT00940000157247"/>
<dbReference type="InterPro" id="IPR027417">
    <property type="entry name" value="P-loop_NTPase"/>
</dbReference>
<organism evidence="3 4">
    <name type="scientific">Hucho hucho</name>
    <name type="common">huchen</name>
    <dbReference type="NCBI Taxonomy" id="62062"/>
    <lineage>
        <taxon>Eukaryota</taxon>
        <taxon>Metazoa</taxon>
        <taxon>Chordata</taxon>
        <taxon>Craniata</taxon>
        <taxon>Vertebrata</taxon>
        <taxon>Euteleostomi</taxon>
        <taxon>Actinopterygii</taxon>
        <taxon>Neopterygii</taxon>
        <taxon>Teleostei</taxon>
        <taxon>Protacanthopterygii</taxon>
        <taxon>Salmoniformes</taxon>
        <taxon>Salmonidae</taxon>
        <taxon>Salmoninae</taxon>
        <taxon>Hucho</taxon>
    </lineage>
</organism>
<feature type="domain" description="Myosin motor" evidence="2">
    <location>
        <begin position="1"/>
        <end position="82"/>
    </location>
</feature>
<dbReference type="InterPro" id="IPR001609">
    <property type="entry name" value="Myosin_head_motor_dom-like"/>
</dbReference>
<dbReference type="Proteomes" id="UP000314982">
    <property type="component" value="Unassembled WGS sequence"/>
</dbReference>
<dbReference type="Pfam" id="PF00063">
    <property type="entry name" value="Myosin_head"/>
    <property type="match status" value="1"/>
</dbReference>
<dbReference type="PANTHER" id="PTHR46049:SF10">
    <property type="entry name" value="MYOSIN VIIA"/>
    <property type="match status" value="1"/>
</dbReference>
<dbReference type="Ensembl" id="ENSHHUT00000036872.1">
    <property type="protein sequence ID" value="ENSHHUP00000035445.1"/>
    <property type="gene ID" value="ENSHHUG00000022297.1"/>
</dbReference>
<accession>A0A4W5MDI5</accession>
<dbReference type="GO" id="GO:0003774">
    <property type="term" value="F:cytoskeletal motor activity"/>
    <property type="evidence" value="ECO:0007669"/>
    <property type="project" value="InterPro"/>
</dbReference>
<evidence type="ECO:0000313" key="3">
    <source>
        <dbReference type="Ensembl" id="ENSHHUP00000035445.1"/>
    </source>
</evidence>
<keyword evidence="1" id="KW-0505">Motor protein</keyword>
<dbReference type="STRING" id="62062.ENSHHUP00000035445"/>
<reference evidence="3" key="3">
    <citation type="submission" date="2025-09" db="UniProtKB">
        <authorList>
            <consortium name="Ensembl"/>
        </authorList>
    </citation>
    <scope>IDENTIFICATION</scope>
</reference>
<dbReference type="InterPro" id="IPR051724">
    <property type="entry name" value="Actin_motor_Myosin"/>
</dbReference>
<dbReference type="Gene3D" id="1.20.120.720">
    <property type="entry name" value="Myosin VI head, motor domain, U50 subdomain"/>
    <property type="match status" value="1"/>
</dbReference>
<evidence type="ECO:0000313" key="4">
    <source>
        <dbReference type="Proteomes" id="UP000314982"/>
    </source>
</evidence>